<proteinExistence type="predicted"/>
<dbReference type="Proteomes" id="UP001595834">
    <property type="component" value="Unassembled WGS sequence"/>
</dbReference>
<keyword evidence="1" id="KW-0732">Signal</keyword>
<evidence type="ECO:0000256" key="1">
    <source>
        <dbReference type="SAM" id="SignalP"/>
    </source>
</evidence>
<keyword evidence="3" id="KW-1185">Reference proteome</keyword>
<reference evidence="3" key="1">
    <citation type="journal article" date="2019" name="Int. J. Syst. Evol. Microbiol.">
        <title>The Global Catalogue of Microorganisms (GCM) 10K type strain sequencing project: providing services to taxonomists for standard genome sequencing and annotation.</title>
        <authorList>
            <consortium name="The Broad Institute Genomics Platform"/>
            <consortium name="The Broad Institute Genome Sequencing Center for Infectious Disease"/>
            <person name="Wu L."/>
            <person name="Ma J."/>
        </authorList>
    </citation>
    <scope>NUCLEOTIDE SEQUENCE [LARGE SCALE GENOMIC DNA]</scope>
    <source>
        <strain evidence="3">CCM 7224</strain>
    </source>
</reference>
<accession>A0ABV9UWN5</accession>
<name>A0ABV9UWN5_9ACTN</name>
<feature type="signal peptide" evidence="1">
    <location>
        <begin position="1"/>
        <end position="28"/>
    </location>
</feature>
<organism evidence="2 3">
    <name type="scientific">Streptomyces mauvecolor</name>
    <dbReference type="NCBI Taxonomy" id="58345"/>
    <lineage>
        <taxon>Bacteria</taxon>
        <taxon>Bacillati</taxon>
        <taxon>Actinomycetota</taxon>
        <taxon>Actinomycetes</taxon>
        <taxon>Kitasatosporales</taxon>
        <taxon>Streptomycetaceae</taxon>
        <taxon>Streptomyces</taxon>
    </lineage>
</organism>
<sequence>MNIRSSVQVLGVLAAAALLATSAASAQADPGPEYTKVARVGGVWDADSGRCVEGPRYLTKEEAAELGREMAYVAYTSADIPNTPGGGGCLLGDSR</sequence>
<comment type="caution">
    <text evidence="2">The sequence shown here is derived from an EMBL/GenBank/DDBJ whole genome shotgun (WGS) entry which is preliminary data.</text>
</comment>
<gene>
    <name evidence="2" type="ORF">ACFPFX_26145</name>
</gene>
<evidence type="ECO:0000313" key="2">
    <source>
        <dbReference type="EMBL" id="MFC4959775.1"/>
    </source>
</evidence>
<dbReference type="RefSeq" id="WP_344373348.1">
    <property type="nucleotide sequence ID" value="NZ_BAAASQ010000008.1"/>
</dbReference>
<evidence type="ECO:0008006" key="4">
    <source>
        <dbReference type="Google" id="ProtNLM"/>
    </source>
</evidence>
<evidence type="ECO:0000313" key="3">
    <source>
        <dbReference type="Proteomes" id="UP001595834"/>
    </source>
</evidence>
<feature type="chain" id="PRO_5045062869" description="Secreted protein" evidence="1">
    <location>
        <begin position="29"/>
        <end position="95"/>
    </location>
</feature>
<dbReference type="EMBL" id="JBHSIZ010000036">
    <property type="protein sequence ID" value="MFC4959775.1"/>
    <property type="molecule type" value="Genomic_DNA"/>
</dbReference>
<protein>
    <recommendedName>
        <fullName evidence="4">Secreted protein</fullName>
    </recommendedName>
</protein>